<dbReference type="EMBL" id="AP013068">
    <property type="protein sequence ID" value="BAN48193.1"/>
    <property type="molecule type" value="Genomic_DNA"/>
</dbReference>
<keyword evidence="2" id="KW-1185">Reference proteome</keyword>
<evidence type="ECO:0000313" key="2">
    <source>
        <dbReference type="Proteomes" id="UP000015503"/>
    </source>
</evidence>
<dbReference type="PATRIC" id="fig|1245471.3.peg.2489"/>
<dbReference type="Proteomes" id="UP000015503">
    <property type="component" value="Chromosome"/>
</dbReference>
<reference evidence="1 2" key="1">
    <citation type="journal article" date="2013" name="Genome Announc.">
        <title>Complete Genome Sequence of the Carbazole Degrader Pseudomonas resinovorans Strain CA10 (NBRC 106553).</title>
        <authorList>
            <person name="Shintani M."/>
            <person name="Hosoyama A."/>
            <person name="Ohji S."/>
            <person name="Tsuchikane K."/>
            <person name="Takarada H."/>
            <person name="Yamazoe A."/>
            <person name="Fujita N."/>
            <person name="Nojiri H."/>
        </authorList>
    </citation>
    <scope>NUCLEOTIDE SEQUENCE [LARGE SCALE GENOMIC DNA]</scope>
    <source>
        <strain evidence="1 2">NBRC 106553</strain>
    </source>
</reference>
<gene>
    <name evidence="1" type="ORF">PCA10_24610</name>
</gene>
<dbReference type="KEGG" id="pre:PCA10_24610"/>
<dbReference type="HOGENOM" id="CLU_2651743_0_0_6"/>
<proteinExistence type="predicted"/>
<organism evidence="1 2">
    <name type="scientific">Metapseudomonas resinovorans NBRC 106553</name>
    <dbReference type="NCBI Taxonomy" id="1245471"/>
    <lineage>
        <taxon>Bacteria</taxon>
        <taxon>Pseudomonadati</taxon>
        <taxon>Pseudomonadota</taxon>
        <taxon>Gammaproteobacteria</taxon>
        <taxon>Pseudomonadales</taxon>
        <taxon>Pseudomonadaceae</taxon>
        <taxon>Metapseudomonas</taxon>
    </lineage>
</organism>
<name>S6AQW7_METRE</name>
<dbReference type="AlphaFoldDB" id="S6AQW7"/>
<accession>S6AQW7</accession>
<sequence>MQYKSGKEIQFIHRQVSSPGPVNIRVKFEDFLKTGKQDVWTFHFRDRPNGDPVVNNNIQFTVDFKDLSSVVETEEK</sequence>
<protein>
    <submittedName>
        <fullName evidence="1">Uncharacterized protein</fullName>
    </submittedName>
</protein>
<evidence type="ECO:0000313" key="1">
    <source>
        <dbReference type="EMBL" id="BAN48193.1"/>
    </source>
</evidence>